<feature type="compositionally biased region" description="Polar residues" evidence="1">
    <location>
        <begin position="55"/>
        <end position="70"/>
    </location>
</feature>
<proteinExistence type="predicted"/>
<protein>
    <submittedName>
        <fullName evidence="3">Uncharacterized protein LOC111170523</fullName>
    </submittedName>
</protein>
<dbReference type="RefSeq" id="XP_022421427.1">
    <property type="nucleotide sequence ID" value="XM_022565719.2"/>
</dbReference>
<dbReference type="AlphaFoldDB" id="A0A2Y9MQV8"/>
<evidence type="ECO:0000313" key="2">
    <source>
        <dbReference type="Proteomes" id="UP000248483"/>
    </source>
</evidence>
<keyword evidence="2" id="KW-1185">Reference proteome</keyword>
<feature type="region of interest" description="Disordered" evidence="1">
    <location>
        <begin position="182"/>
        <end position="208"/>
    </location>
</feature>
<dbReference type="KEGG" id="dle:111170523"/>
<sequence>MSQECGSCHSSAPAPAPIPEVQRPGSASALLVTAVPINGRHTGCGMGPGGHPEAHTNNMHSCRGHTSGSLQAHRGAEAPRLGLWHLHGNTGVAVMESTPPWGSCQRLREDTCVCPGGRTQQSHILAPTPKQEDTGAHGPRPAFDHHPTLECQRWPGAQLCSRLIIPEASTWIQASVRTPHFGSHTCPHRQLQPPSGSGLSARPASSRG</sequence>
<feature type="compositionally biased region" description="Polar residues" evidence="1">
    <location>
        <begin position="1"/>
        <end position="10"/>
    </location>
</feature>
<dbReference type="InParanoid" id="A0A2Y9MQV8"/>
<dbReference type="GeneID" id="111170523"/>
<accession>A0A2Y9MQV8</accession>
<feature type="region of interest" description="Disordered" evidence="1">
    <location>
        <begin position="1"/>
        <end position="22"/>
    </location>
</feature>
<dbReference type="Proteomes" id="UP000248483">
    <property type="component" value="Unplaced"/>
</dbReference>
<name>A0A2Y9MQV8_DELLE</name>
<gene>
    <name evidence="3" type="primary">LOC111170523</name>
</gene>
<evidence type="ECO:0000256" key="1">
    <source>
        <dbReference type="SAM" id="MobiDB-lite"/>
    </source>
</evidence>
<evidence type="ECO:0000313" key="3">
    <source>
        <dbReference type="RefSeq" id="XP_022421427.1"/>
    </source>
</evidence>
<reference evidence="3" key="1">
    <citation type="submission" date="2025-08" db="UniProtKB">
        <authorList>
            <consortium name="RefSeq"/>
        </authorList>
    </citation>
    <scope>IDENTIFICATION</scope>
    <source>
        <tissue evidence="3">Blood</tissue>
    </source>
</reference>
<organism evidence="2 3">
    <name type="scientific">Delphinapterus leucas</name>
    <name type="common">Beluga whale</name>
    <dbReference type="NCBI Taxonomy" id="9749"/>
    <lineage>
        <taxon>Eukaryota</taxon>
        <taxon>Metazoa</taxon>
        <taxon>Chordata</taxon>
        <taxon>Craniata</taxon>
        <taxon>Vertebrata</taxon>
        <taxon>Euteleostomi</taxon>
        <taxon>Mammalia</taxon>
        <taxon>Eutheria</taxon>
        <taxon>Laurasiatheria</taxon>
        <taxon>Artiodactyla</taxon>
        <taxon>Whippomorpha</taxon>
        <taxon>Cetacea</taxon>
        <taxon>Odontoceti</taxon>
        <taxon>Monodontidae</taxon>
        <taxon>Delphinapterus</taxon>
    </lineage>
</organism>
<feature type="region of interest" description="Disordered" evidence="1">
    <location>
        <begin position="43"/>
        <end position="74"/>
    </location>
</feature>